<evidence type="ECO:0000256" key="6">
    <source>
        <dbReference type="ARBA" id="ARBA00022801"/>
    </source>
</evidence>
<dbReference type="EC" id="3.4.11.1" evidence="8"/>
<dbReference type="Pfam" id="PF02789">
    <property type="entry name" value="Peptidase_M17_N"/>
    <property type="match status" value="1"/>
</dbReference>
<protein>
    <recommendedName>
        <fullName evidence="8">Probable cytosol aminopeptidase</fullName>
        <ecNumber evidence="8">3.4.11.1</ecNumber>
    </recommendedName>
    <alternativeName>
        <fullName evidence="8">Leucine aminopeptidase</fullName>
        <shortName evidence="8">LAP</shortName>
        <ecNumber evidence="8">3.4.11.10</ecNumber>
    </alternativeName>
    <alternativeName>
        <fullName evidence="8">Leucyl aminopeptidase</fullName>
    </alternativeName>
</protein>
<evidence type="ECO:0000256" key="5">
    <source>
        <dbReference type="ARBA" id="ARBA00022670"/>
    </source>
</evidence>
<evidence type="ECO:0000256" key="3">
    <source>
        <dbReference type="ARBA" id="ARBA00009528"/>
    </source>
</evidence>
<dbReference type="HAMAP" id="MF_00181">
    <property type="entry name" value="Cytosol_peptidase_M17"/>
    <property type="match status" value="1"/>
</dbReference>
<keyword evidence="4 8" id="KW-0031">Aminopeptidase</keyword>
<reference evidence="11 12" key="1">
    <citation type="submission" date="2011-05" db="EMBL/GenBank/DDBJ databases">
        <title>Complete sequence of chromosome of Frankia symbiont of Datisca glomerata.</title>
        <authorList>
            <consortium name="US DOE Joint Genome Institute"/>
            <person name="Lucas S."/>
            <person name="Han J."/>
            <person name="Lapidus A."/>
            <person name="Cheng J.-F."/>
            <person name="Goodwin L."/>
            <person name="Pitluck S."/>
            <person name="Peters L."/>
            <person name="Mikhailova N."/>
            <person name="Chertkov O."/>
            <person name="Teshima H."/>
            <person name="Han C."/>
            <person name="Tapia R."/>
            <person name="Land M."/>
            <person name="Hauser L."/>
            <person name="Kyrpides N."/>
            <person name="Ivanova N."/>
            <person name="Pagani I."/>
            <person name="Berry A."/>
            <person name="Pawlowski K."/>
            <person name="Persson T."/>
            <person name="Vanden Heuvel B."/>
            <person name="Benson D."/>
            <person name="Woyke T."/>
        </authorList>
    </citation>
    <scope>NUCLEOTIDE SEQUENCE [LARGE SCALE GENOMIC DNA]</scope>
    <source>
        <strain evidence="12">4085684</strain>
    </source>
</reference>
<keyword evidence="12" id="KW-1185">Reference proteome</keyword>
<feature type="compositionally biased region" description="Low complexity" evidence="9">
    <location>
        <begin position="90"/>
        <end position="114"/>
    </location>
</feature>
<dbReference type="SUPFAM" id="SSF52949">
    <property type="entry name" value="Macro domain-like"/>
    <property type="match status" value="1"/>
</dbReference>
<comment type="cofactor">
    <cofactor evidence="8">
        <name>Mn(2+)</name>
        <dbReference type="ChEBI" id="CHEBI:29035"/>
    </cofactor>
    <text evidence="8">Binds 2 manganese ions per subunit.</text>
</comment>
<dbReference type="CDD" id="cd00433">
    <property type="entry name" value="Peptidase_M17"/>
    <property type="match status" value="1"/>
</dbReference>
<keyword evidence="6 8" id="KW-0378">Hydrolase</keyword>
<dbReference type="STRING" id="656024.FsymDg_3217"/>
<keyword evidence="8" id="KW-0963">Cytoplasm</keyword>
<dbReference type="InterPro" id="IPR008283">
    <property type="entry name" value="Peptidase_M17_N"/>
</dbReference>
<comment type="function">
    <text evidence="7 8">Presumably involved in the processing and regular turnover of intracellular proteins. Catalyzes the removal of unsubstituted N-terminal amino acids from various peptides.</text>
</comment>
<dbReference type="PRINTS" id="PR00481">
    <property type="entry name" value="LAMNOPPTDASE"/>
</dbReference>
<comment type="similarity">
    <text evidence="3 8">Belongs to the peptidase M17 family.</text>
</comment>
<evidence type="ECO:0000259" key="10">
    <source>
        <dbReference type="PROSITE" id="PS00631"/>
    </source>
</evidence>
<comment type="catalytic activity">
    <reaction evidence="2 8">
        <text>Release of an N-terminal amino acid, preferentially leucine, but not glutamic or aspartic acids.</text>
        <dbReference type="EC" id="3.4.11.10"/>
    </reaction>
</comment>
<keyword evidence="5 8" id="KW-0645">Protease</keyword>
<evidence type="ECO:0000256" key="1">
    <source>
        <dbReference type="ARBA" id="ARBA00000135"/>
    </source>
</evidence>
<evidence type="ECO:0000256" key="7">
    <source>
        <dbReference type="ARBA" id="ARBA00049972"/>
    </source>
</evidence>
<keyword evidence="8" id="KW-0464">Manganese</keyword>
<feature type="binding site" evidence="8">
    <location>
        <position position="383"/>
    </location>
    <ligand>
        <name>Mn(2+)</name>
        <dbReference type="ChEBI" id="CHEBI:29035"/>
        <label>1</label>
    </ligand>
</feature>
<dbReference type="Gene3D" id="3.40.630.10">
    <property type="entry name" value="Zn peptidases"/>
    <property type="match status" value="1"/>
</dbReference>
<dbReference type="InterPro" id="IPR043472">
    <property type="entry name" value="Macro_dom-like"/>
</dbReference>
<dbReference type="NCBIfam" id="NF002073">
    <property type="entry name" value="PRK00913.1-2"/>
    <property type="match status" value="1"/>
</dbReference>
<evidence type="ECO:0000313" key="12">
    <source>
        <dbReference type="Proteomes" id="UP000001549"/>
    </source>
</evidence>
<dbReference type="GO" id="GO:0005737">
    <property type="term" value="C:cytoplasm"/>
    <property type="evidence" value="ECO:0007669"/>
    <property type="project" value="UniProtKB-SubCell"/>
</dbReference>
<evidence type="ECO:0000313" key="11">
    <source>
        <dbReference type="EMBL" id="AEH10523.1"/>
    </source>
</evidence>
<feature type="binding site" evidence="8">
    <location>
        <position position="324"/>
    </location>
    <ligand>
        <name>Mn(2+)</name>
        <dbReference type="ChEBI" id="CHEBI:29035"/>
        <label>2</label>
    </ligand>
</feature>
<evidence type="ECO:0000256" key="4">
    <source>
        <dbReference type="ARBA" id="ARBA00022438"/>
    </source>
</evidence>
<feature type="active site" evidence="8">
    <location>
        <position position="313"/>
    </location>
</feature>
<feature type="domain" description="Cytosol aminopeptidase" evidence="10">
    <location>
        <begin position="381"/>
        <end position="388"/>
    </location>
</feature>
<dbReference type="GO" id="GO:0006508">
    <property type="term" value="P:proteolysis"/>
    <property type="evidence" value="ECO:0007669"/>
    <property type="project" value="UniProtKB-KW"/>
</dbReference>
<proteinExistence type="inferred from homology"/>
<keyword evidence="8" id="KW-0479">Metal-binding</keyword>
<dbReference type="GO" id="GO:0030145">
    <property type="term" value="F:manganese ion binding"/>
    <property type="evidence" value="ECO:0007669"/>
    <property type="project" value="UniProtKB-UniRule"/>
</dbReference>
<evidence type="ECO:0000256" key="8">
    <source>
        <dbReference type="HAMAP-Rule" id="MF_00181"/>
    </source>
</evidence>
<feature type="binding site" evidence="8">
    <location>
        <position position="385"/>
    </location>
    <ligand>
        <name>Mn(2+)</name>
        <dbReference type="ChEBI" id="CHEBI:29035"/>
        <label>1</label>
    </ligand>
</feature>
<sequence>MTVTAVTTSSVLDLDADVLVIGVATGKDGPIPLGGTEELDTALGGRLATVLADLGATGKAGDLVRFATLGTLRIPTVLAVGVGAPPSQLPATGPSSAGTSAAGAGSGAGADAATADDGIDHETLRRAAGAAVRALAGTTRVATTLALVAGSPGPARLRAVAEGSLLGAYAFREFRTTSADDHRLPVSEIIFVVDGASRAAADDAVRRAGVVADSVALVRDLVNTPPGHLPPAAFAEIAARRAGEVGVTVDVLDEQALADGEFGGILGVGQGSANTPRLVRLEWRPAGSPAAGGPALTLVGKGITFDSGGLSLKPAAAMEWMKTDMAGAASVLATLVAAARLNLPVHLAGWLPLAENMPSGGAIRPGDVLTLRGGTRVEVLNTDAEGRLVLGDALARAAEDSPALIVDVATLTGAQIVALGQRTAGVMGRGGAVDQVVDAARGSGEAVWPMPLPPELRKVLDSTVADLANVAGGGGREGGMLVGAHFLSTFVPEDIPWAHIDIAGPSWNGGEPYGHTPRGGTGAIVRTLLQLAENVAGNQRPEVR</sequence>
<dbReference type="eggNOG" id="COG0260">
    <property type="taxonomic scope" value="Bacteria"/>
</dbReference>
<feature type="region of interest" description="Disordered" evidence="9">
    <location>
        <begin position="88"/>
        <end position="114"/>
    </location>
</feature>
<comment type="subcellular location">
    <subcellularLocation>
        <location evidence="8">Cytoplasm</location>
    </subcellularLocation>
</comment>
<dbReference type="HOGENOM" id="CLU_013734_2_2_11"/>
<gene>
    <name evidence="8" type="primary">pepA</name>
    <name evidence="11" type="ordered locus">FsymDg_3217</name>
</gene>
<dbReference type="EMBL" id="CP002801">
    <property type="protein sequence ID" value="AEH10523.1"/>
    <property type="molecule type" value="Genomic_DNA"/>
</dbReference>
<organism evidence="11 12">
    <name type="scientific">Candidatus Protofrankia datiscae</name>
    <dbReference type="NCBI Taxonomy" id="2716812"/>
    <lineage>
        <taxon>Bacteria</taxon>
        <taxon>Bacillati</taxon>
        <taxon>Actinomycetota</taxon>
        <taxon>Actinomycetes</taxon>
        <taxon>Frankiales</taxon>
        <taxon>Frankiaceae</taxon>
        <taxon>Protofrankia</taxon>
    </lineage>
</organism>
<dbReference type="Gene3D" id="3.40.220.10">
    <property type="entry name" value="Leucine Aminopeptidase, subunit E, domain 1"/>
    <property type="match status" value="1"/>
</dbReference>
<dbReference type="EC" id="3.4.11.10" evidence="8"/>
<dbReference type="PANTHER" id="PTHR11963:SF23">
    <property type="entry name" value="CYTOSOL AMINOPEPTIDASE"/>
    <property type="match status" value="1"/>
</dbReference>
<dbReference type="InterPro" id="IPR000819">
    <property type="entry name" value="Peptidase_M17_C"/>
</dbReference>
<dbReference type="InterPro" id="IPR011356">
    <property type="entry name" value="Leucine_aapep/pepB"/>
</dbReference>
<dbReference type="InterPro" id="IPR023042">
    <property type="entry name" value="Peptidase_M17_leu_NH2_pept"/>
</dbReference>
<dbReference type="Proteomes" id="UP000001549">
    <property type="component" value="Chromosome"/>
</dbReference>
<dbReference type="SUPFAM" id="SSF53187">
    <property type="entry name" value="Zn-dependent exopeptidases"/>
    <property type="match status" value="1"/>
</dbReference>
<feature type="binding site" evidence="8">
    <location>
        <position position="306"/>
    </location>
    <ligand>
        <name>Mn(2+)</name>
        <dbReference type="ChEBI" id="CHEBI:29035"/>
        <label>1</label>
    </ligand>
</feature>
<evidence type="ECO:0000256" key="9">
    <source>
        <dbReference type="SAM" id="MobiDB-lite"/>
    </source>
</evidence>
<feature type="binding site" evidence="8">
    <location>
        <position position="306"/>
    </location>
    <ligand>
        <name>Mn(2+)</name>
        <dbReference type="ChEBI" id="CHEBI:29035"/>
        <label>2</label>
    </ligand>
</feature>
<feature type="active site" evidence="8">
    <location>
        <position position="387"/>
    </location>
</feature>
<dbReference type="RefSeq" id="WP_013874418.1">
    <property type="nucleotide sequence ID" value="NC_015656.1"/>
</dbReference>
<evidence type="ECO:0000256" key="2">
    <source>
        <dbReference type="ARBA" id="ARBA00000967"/>
    </source>
</evidence>
<name>F8AZ56_9ACTN</name>
<dbReference type="PANTHER" id="PTHR11963">
    <property type="entry name" value="LEUCINE AMINOPEPTIDASE-RELATED"/>
    <property type="match status" value="1"/>
</dbReference>
<dbReference type="KEGG" id="fsy:FsymDg_3217"/>
<dbReference type="AlphaFoldDB" id="F8AZ56"/>
<comment type="catalytic activity">
    <reaction evidence="1 8">
        <text>Release of an N-terminal amino acid, Xaa-|-Yaa-, in which Xaa is preferably Leu, but may be other amino acids including Pro although not Arg or Lys, and Yaa may be Pro. Amino acid amides and methyl esters are also readily hydrolyzed, but rates on arylamides are exceedingly low.</text>
        <dbReference type="EC" id="3.4.11.1"/>
    </reaction>
</comment>
<feature type="binding site" evidence="8">
    <location>
        <position position="301"/>
    </location>
    <ligand>
        <name>Mn(2+)</name>
        <dbReference type="ChEBI" id="CHEBI:29035"/>
        <label>2</label>
    </ligand>
</feature>
<accession>F8AZ56</accession>
<feature type="binding site" evidence="8">
    <location>
        <position position="385"/>
    </location>
    <ligand>
        <name>Mn(2+)</name>
        <dbReference type="ChEBI" id="CHEBI:29035"/>
        <label>2</label>
    </ligand>
</feature>
<dbReference type="GO" id="GO:0070006">
    <property type="term" value="F:metalloaminopeptidase activity"/>
    <property type="evidence" value="ECO:0007669"/>
    <property type="project" value="InterPro"/>
</dbReference>
<dbReference type="PROSITE" id="PS00631">
    <property type="entry name" value="CYTOSOL_AP"/>
    <property type="match status" value="1"/>
</dbReference>
<dbReference type="Pfam" id="PF00883">
    <property type="entry name" value="Peptidase_M17"/>
    <property type="match status" value="1"/>
</dbReference>